<dbReference type="eggNOG" id="COG0758">
    <property type="taxonomic scope" value="Bacteria"/>
</dbReference>
<dbReference type="Pfam" id="PF02481">
    <property type="entry name" value="DNA_processg_A"/>
    <property type="match status" value="1"/>
</dbReference>
<dbReference type="GO" id="GO:0009294">
    <property type="term" value="P:DNA-mediated transformation"/>
    <property type="evidence" value="ECO:0007669"/>
    <property type="project" value="InterPro"/>
</dbReference>
<organism evidence="3 4">
    <name type="scientific">Peptoclostridium litorale DSM 5388</name>
    <dbReference type="NCBI Taxonomy" id="1121324"/>
    <lineage>
        <taxon>Bacteria</taxon>
        <taxon>Bacillati</taxon>
        <taxon>Bacillota</taxon>
        <taxon>Clostridia</taxon>
        <taxon>Peptostreptococcales</taxon>
        <taxon>Peptoclostridiaceae</taxon>
        <taxon>Peptoclostridium</taxon>
    </lineage>
</organism>
<dbReference type="STRING" id="1121324.CLIT_23c04420"/>
<dbReference type="Proteomes" id="UP000027946">
    <property type="component" value="Unassembled WGS sequence"/>
</dbReference>
<comment type="caution">
    <text evidence="3">The sequence shown here is derived from an EMBL/GenBank/DDBJ whole genome shotgun (WGS) entry which is preliminary data.</text>
</comment>
<dbReference type="AlphaFoldDB" id="A0A069RAU6"/>
<dbReference type="InterPro" id="IPR003488">
    <property type="entry name" value="DprA"/>
</dbReference>
<dbReference type="PANTHER" id="PTHR43022:SF1">
    <property type="entry name" value="PROTEIN SMF"/>
    <property type="match status" value="1"/>
</dbReference>
<dbReference type="InterPro" id="IPR010994">
    <property type="entry name" value="RuvA_2-like"/>
</dbReference>
<gene>
    <name evidence="3" type="primary">smf</name>
    <name evidence="3" type="ORF">CLIT_23c04420</name>
</gene>
<protein>
    <submittedName>
        <fullName evidence="3">Protein Smf</fullName>
    </submittedName>
</protein>
<keyword evidence="4" id="KW-1185">Reference proteome</keyword>
<comment type="similarity">
    <text evidence="1">Belongs to the DprA/Smf family.</text>
</comment>
<evidence type="ECO:0000259" key="2">
    <source>
        <dbReference type="Pfam" id="PF02481"/>
    </source>
</evidence>
<dbReference type="RefSeq" id="WP_038268118.1">
    <property type="nucleotide sequence ID" value="NZ_FSRH01000003.1"/>
</dbReference>
<evidence type="ECO:0000313" key="4">
    <source>
        <dbReference type="Proteomes" id="UP000027946"/>
    </source>
</evidence>
<dbReference type="NCBIfam" id="TIGR00732">
    <property type="entry name" value="dprA"/>
    <property type="match status" value="1"/>
</dbReference>
<dbReference type="PANTHER" id="PTHR43022">
    <property type="entry name" value="PROTEIN SMF"/>
    <property type="match status" value="1"/>
</dbReference>
<dbReference type="EMBL" id="JJMM01000026">
    <property type="protein sequence ID" value="KDR94169.1"/>
    <property type="molecule type" value="Genomic_DNA"/>
</dbReference>
<feature type="domain" description="Smf/DprA SLOG" evidence="2">
    <location>
        <begin position="80"/>
        <end position="288"/>
    </location>
</feature>
<evidence type="ECO:0000256" key="1">
    <source>
        <dbReference type="ARBA" id="ARBA00006525"/>
    </source>
</evidence>
<evidence type="ECO:0000313" key="3">
    <source>
        <dbReference type="EMBL" id="KDR94169.1"/>
    </source>
</evidence>
<dbReference type="InterPro" id="IPR057666">
    <property type="entry name" value="DrpA_SLOG"/>
</dbReference>
<dbReference type="Gene3D" id="3.40.50.450">
    <property type="match status" value="1"/>
</dbReference>
<name>A0A069RAU6_PEPLI</name>
<dbReference type="SUPFAM" id="SSF47781">
    <property type="entry name" value="RuvA domain 2-like"/>
    <property type="match status" value="1"/>
</dbReference>
<reference evidence="3 4" key="1">
    <citation type="submission" date="2014-03" db="EMBL/GenBank/DDBJ databases">
        <title>Genome sequence of Clostridium litorale W6, DSM 5388.</title>
        <authorList>
            <person name="Poehlein A."/>
            <person name="Jagirdar A."/>
            <person name="Khonsari B."/>
            <person name="Chibani C.M."/>
            <person name="Gutierrez Gutierrez D.A."/>
            <person name="Davydova E."/>
            <person name="Alghaithi H.S."/>
            <person name="Nair K.P."/>
            <person name="Dhamotharan K."/>
            <person name="Chandran L."/>
            <person name="G W."/>
            <person name="Daniel R."/>
        </authorList>
    </citation>
    <scope>NUCLEOTIDE SEQUENCE [LARGE SCALE GENOMIC DNA]</scope>
    <source>
        <strain evidence="3 4">W6</strain>
    </source>
</reference>
<accession>A0A069RAU6</accession>
<proteinExistence type="inferred from homology"/>
<sequence>MDKSDIYLLLWCIDGVGYKTIRNIEEYIGDINKILDCDSRNIRDMDFISEKAMKNIIKYKTKTYLEDIKGKLDKYEIGYVTVDKEGYPGKLKNIFDPPYVLFYKGNRERLDDFSIAIVGARRPTGYGSICARKFSKELSEQGVSVVSGMAFGIDSCSHEAAMAGAGKTVAVLGSSLDRPYPIRNKGLMERIIENNGTVISEYPPETDAIPGFFPMRNRIISGISNGVLVVEAAKKSGSLITMDYALEQGKNVFAVPGNINSRMSEGTNSIIKEGAKLVTCAQDILEEYGIKTCIHKREFKENVKLSKLEKKIVDLLETNGSMHVDIICASTGICIKDILGVLNILQIKGIVLELGGNVYSVTI</sequence>
<dbReference type="SUPFAM" id="SSF102405">
    <property type="entry name" value="MCP/YpsA-like"/>
    <property type="match status" value="1"/>
</dbReference>
<dbReference type="OrthoDB" id="9785707at2"/>